<evidence type="ECO:0000256" key="6">
    <source>
        <dbReference type="SAM" id="Phobius"/>
    </source>
</evidence>
<evidence type="ECO:0000256" key="3">
    <source>
        <dbReference type="ARBA" id="ARBA00022692"/>
    </source>
</evidence>
<name>A0ABD5TWL4_9EURY</name>
<feature type="transmembrane region" description="Helical" evidence="6">
    <location>
        <begin position="56"/>
        <end position="76"/>
    </location>
</feature>
<comment type="subcellular location">
    <subcellularLocation>
        <location evidence="1">Cell membrane</location>
        <topology evidence="1">Multi-pass membrane protein</topology>
    </subcellularLocation>
</comment>
<feature type="transmembrane region" description="Helical" evidence="6">
    <location>
        <begin position="5"/>
        <end position="20"/>
    </location>
</feature>
<evidence type="ECO:0000256" key="4">
    <source>
        <dbReference type="ARBA" id="ARBA00022989"/>
    </source>
</evidence>
<feature type="transmembrane region" description="Helical" evidence="6">
    <location>
        <begin position="290"/>
        <end position="308"/>
    </location>
</feature>
<reference evidence="7 8" key="1">
    <citation type="journal article" date="2019" name="Int. J. Syst. Evol. Microbiol.">
        <title>The Global Catalogue of Microorganisms (GCM) 10K type strain sequencing project: providing services to taxonomists for standard genome sequencing and annotation.</title>
        <authorList>
            <consortium name="The Broad Institute Genomics Platform"/>
            <consortium name="The Broad Institute Genome Sequencing Center for Infectious Disease"/>
            <person name="Wu L."/>
            <person name="Ma J."/>
        </authorList>
    </citation>
    <scope>NUCLEOTIDE SEQUENCE [LARGE SCALE GENOMIC DNA]</scope>
    <source>
        <strain evidence="7 8">YIM 94188</strain>
    </source>
</reference>
<feature type="transmembrane region" description="Helical" evidence="6">
    <location>
        <begin position="350"/>
        <end position="370"/>
    </location>
</feature>
<keyword evidence="4 6" id="KW-1133">Transmembrane helix</keyword>
<keyword evidence="5 6" id="KW-0472">Membrane</keyword>
<dbReference type="Proteomes" id="UP001596408">
    <property type="component" value="Unassembled WGS sequence"/>
</dbReference>
<keyword evidence="8" id="KW-1185">Reference proteome</keyword>
<dbReference type="GO" id="GO:0005886">
    <property type="term" value="C:plasma membrane"/>
    <property type="evidence" value="ECO:0007669"/>
    <property type="project" value="UniProtKB-SubCell"/>
</dbReference>
<dbReference type="AlphaFoldDB" id="A0ABD5TWL4"/>
<dbReference type="Pfam" id="PF03606">
    <property type="entry name" value="DcuC"/>
    <property type="match status" value="1"/>
</dbReference>
<comment type="caution">
    <text evidence="7">The sequence shown here is derived from an EMBL/GenBank/DDBJ whole genome shotgun (WGS) entry which is preliminary data.</text>
</comment>
<evidence type="ECO:0000313" key="7">
    <source>
        <dbReference type="EMBL" id="MFC6823678.1"/>
    </source>
</evidence>
<evidence type="ECO:0000256" key="5">
    <source>
        <dbReference type="ARBA" id="ARBA00023136"/>
    </source>
</evidence>
<gene>
    <name evidence="7" type="ORF">ACFQEV_01475</name>
</gene>
<organism evidence="7 8">
    <name type="scientific">Halopelagius fulvigenes</name>
    <dbReference type="NCBI Taxonomy" id="1198324"/>
    <lineage>
        <taxon>Archaea</taxon>
        <taxon>Methanobacteriati</taxon>
        <taxon>Methanobacteriota</taxon>
        <taxon>Stenosarchaea group</taxon>
        <taxon>Halobacteria</taxon>
        <taxon>Halobacteriales</taxon>
        <taxon>Haloferacaceae</taxon>
    </lineage>
</organism>
<accession>A0ABD5TWL4</accession>
<feature type="transmembrane region" description="Helical" evidence="6">
    <location>
        <begin position="175"/>
        <end position="196"/>
    </location>
</feature>
<evidence type="ECO:0000256" key="2">
    <source>
        <dbReference type="ARBA" id="ARBA00022475"/>
    </source>
</evidence>
<feature type="transmembrane region" description="Helical" evidence="6">
    <location>
        <begin position="26"/>
        <end position="44"/>
    </location>
</feature>
<evidence type="ECO:0000256" key="1">
    <source>
        <dbReference type="ARBA" id="ARBA00004651"/>
    </source>
</evidence>
<keyword evidence="2" id="KW-1003">Cell membrane</keyword>
<keyword evidence="3 6" id="KW-0812">Transmembrane</keyword>
<dbReference type="InterPro" id="IPR018385">
    <property type="entry name" value="C4_dicarb_anaerob_car-like"/>
</dbReference>
<feature type="transmembrane region" description="Helical" evidence="6">
    <location>
        <begin position="320"/>
        <end position="344"/>
    </location>
</feature>
<feature type="transmembrane region" description="Helical" evidence="6">
    <location>
        <begin position="229"/>
        <end position="260"/>
    </location>
</feature>
<dbReference type="RefSeq" id="WP_379692127.1">
    <property type="nucleotide sequence ID" value="NZ_JBHSXH010000004.1"/>
</dbReference>
<feature type="transmembrane region" description="Helical" evidence="6">
    <location>
        <begin position="96"/>
        <end position="129"/>
    </location>
</feature>
<evidence type="ECO:0000313" key="8">
    <source>
        <dbReference type="Proteomes" id="UP001596408"/>
    </source>
</evidence>
<proteinExistence type="predicted"/>
<protein>
    <submittedName>
        <fullName evidence="7">Citrate transporter</fullName>
    </submittedName>
</protein>
<feature type="transmembrane region" description="Helical" evidence="6">
    <location>
        <begin position="410"/>
        <end position="430"/>
    </location>
</feature>
<sequence length="431" mass="44294">MIGAIGILVVFAIFGILMMTELVPTFVALAAMALGIAAVGGLGYEQILNDVIVDGSTRLSAAFVAVFFGAALGAIVEQTGIAEDLVKSAAELGGDSPFMVAILLYLAVAVISTSISGLGAFIMIATIVFPIMVSIGFPRKAAAGIVLLGYANGVMFNPANWVFYADVTGINLQSVMVWALPTGGAALLAGLGYITFQTRTSSLQATWAMEAGVESEETTSQFKSNVPTYALLSPVIPVGLVVVGLPVLPAFVVGILFAAVASKPGLEGLKNPGQTLNQVTHAFHEGISNAAPAIALMVAIGWLLKAVFAESVATTMEPLLSAIIPDSMVLYAAMFILLAPLALYRGPLNLWGLGSGIIGVLAAIGVNPALITTTAVSALRVQAPADPTNTHNAWTADEMGVNVNTITKSVLPFAWITAAAGIIASVYLFGA</sequence>
<dbReference type="EMBL" id="JBHSXH010000004">
    <property type="protein sequence ID" value="MFC6823678.1"/>
    <property type="molecule type" value="Genomic_DNA"/>
</dbReference>
<feature type="transmembrane region" description="Helical" evidence="6">
    <location>
        <begin position="141"/>
        <end position="163"/>
    </location>
</feature>